<evidence type="ECO:0000313" key="2">
    <source>
        <dbReference type="EMBL" id="KAK3208633.1"/>
    </source>
</evidence>
<proteinExistence type="predicted"/>
<comment type="caution">
    <text evidence="2">The sequence shown here is derived from an EMBL/GenBank/DDBJ whole genome shotgun (WGS) entry which is preliminary data.</text>
</comment>
<reference evidence="2 3" key="1">
    <citation type="submission" date="2021-02" db="EMBL/GenBank/DDBJ databases">
        <title>Genome assembly of Pseudopithomyces chartarum.</title>
        <authorList>
            <person name="Jauregui R."/>
            <person name="Singh J."/>
            <person name="Voisey C."/>
        </authorList>
    </citation>
    <scope>NUCLEOTIDE SEQUENCE [LARGE SCALE GENOMIC DNA]</scope>
    <source>
        <strain evidence="2 3">AGR01</strain>
    </source>
</reference>
<dbReference type="AlphaFoldDB" id="A0AAN6LXL9"/>
<keyword evidence="3" id="KW-1185">Reference proteome</keyword>
<gene>
    <name evidence="2" type="ORF">GRF29_77g1451059</name>
</gene>
<evidence type="ECO:0000256" key="1">
    <source>
        <dbReference type="SAM" id="MobiDB-lite"/>
    </source>
</evidence>
<accession>A0AAN6LXL9</accession>
<name>A0AAN6LXL9_9PLEO</name>
<evidence type="ECO:0000313" key="3">
    <source>
        <dbReference type="Proteomes" id="UP001280581"/>
    </source>
</evidence>
<feature type="region of interest" description="Disordered" evidence="1">
    <location>
        <begin position="451"/>
        <end position="472"/>
    </location>
</feature>
<sequence length="472" mass="54556">MSKLLQLPIELLAEIANHLVLTHYVDEHDYASWFYGPTDARTLMRLCLSSRVLRDVAQPVLHMHAKLPLGTDDPLRPLRRFLRTILQRPDLARSVKSLYLQTPDQVKDDNALDLSVLRTALLLTPDMCAGRPIPQFNILALAILSRLHNLECLTLTARLQHPRNFIRSVHRLRSRTPALPKMKSFHLNKVYDNGPVNLEDLFVFLDCPNFEAMDTYTEMGEWLLRDYPYAPRNYITRDKIVMRWALMDQSRMETLLSLYSSLSLFAFVMPPLSLVDTADVGLYSQFTPEDVVNTLQSLHGKTLEALHLDFHPYYRVTHRDVARNITGRISYKFYPPLWDFKQLKSLKIEYNRLRQFTNLPITLEGLELGRCFFPDLTAQSLMQLMHLKEASCPRIEQVIVWSRENEEEGIERVRELARSAGGQFSEASGRTVTFTGLGYCLQFESTHRLLHEPSYESSSEEDPEDSEDAEDL</sequence>
<dbReference type="EMBL" id="WVTA01000007">
    <property type="protein sequence ID" value="KAK3208633.1"/>
    <property type="molecule type" value="Genomic_DNA"/>
</dbReference>
<protein>
    <submittedName>
        <fullName evidence="2">Uncharacterized protein</fullName>
    </submittedName>
</protein>
<organism evidence="2 3">
    <name type="scientific">Pseudopithomyces chartarum</name>
    <dbReference type="NCBI Taxonomy" id="1892770"/>
    <lineage>
        <taxon>Eukaryota</taxon>
        <taxon>Fungi</taxon>
        <taxon>Dikarya</taxon>
        <taxon>Ascomycota</taxon>
        <taxon>Pezizomycotina</taxon>
        <taxon>Dothideomycetes</taxon>
        <taxon>Pleosporomycetidae</taxon>
        <taxon>Pleosporales</taxon>
        <taxon>Massarineae</taxon>
        <taxon>Didymosphaeriaceae</taxon>
        <taxon>Pseudopithomyces</taxon>
    </lineage>
</organism>
<dbReference type="Proteomes" id="UP001280581">
    <property type="component" value="Unassembled WGS sequence"/>
</dbReference>
<feature type="compositionally biased region" description="Acidic residues" evidence="1">
    <location>
        <begin position="458"/>
        <end position="472"/>
    </location>
</feature>